<dbReference type="InterPro" id="IPR003593">
    <property type="entry name" value="AAA+_ATPase"/>
</dbReference>
<evidence type="ECO:0000259" key="9">
    <source>
        <dbReference type="PROSITE" id="PS50929"/>
    </source>
</evidence>
<dbReference type="RefSeq" id="WP_364218986.1">
    <property type="nucleotide sequence ID" value="NZ_JBCGDC010000031.1"/>
</dbReference>
<evidence type="ECO:0000256" key="7">
    <source>
        <dbReference type="SAM" id="Phobius"/>
    </source>
</evidence>
<feature type="transmembrane region" description="Helical" evidence="7">
    <location>
        <begin position="241"/>
        <end position="264"/>
    </location>
</feature>
<dbReference type="InterPro" id="IPR003439">
    <property type="entry name" value="ABC_transporter-like_ATP-bd"/>
</dbReference>
<evidence type="ECO:0000256" key="1">
    <source>
        <dbReference type="ARBA" id="ARBA00004651"/>
    </source>
</evidence>
<dbReference type="EMBL" id="JBCGDC010000031">
    <property type="protein sequence ID" value="MFB6394138.1"/>
    <property type="molecule type" value="Genomic_DNA"/>
</dbReference>
<keyword evidence="3" id="KW-0547">Nucleotide-binding</keyword>
<dbReference type="InterPro" id="IPR036640">
    <property type="entry name" value="ABC1_TM_sf"/>
</dbReference>
<organism evidence="10 11">
    <name type="scientific">Polymorphospora lycopeni</name>
    <dbReference type="NCBI Taxonomy" id="3140240"/>
    <lineage>
        <taxon>Bacteria</taxon>
        <taxon>Bacillati</taxon>
        <taxon>Actinomycetota</taxon>
        <taxon>Actinomycetes</taxon>
        <taxon>Micromonosporales</taxon>
        <taxon>Micromonosporaceae</taxon>
        <taxon>Polymorphospora</taxon>
    </lineage>
</organism>
<dbReference type="PROSITE" id="PS50929">
    <property type="entry name" value="ABC_TM1F"/>
    <property type="match status" value="1"/>
</dbReference>
<feature type="domain" description="ABC transmembrane type-1" evidence="9">
    <location>
        <begin position="20"/>
        <end position="299"/>
    </location>
</feature>
<dbReference type="PANTHER" id="PTHR24221:SF654">
    <property type="entry name" value="ATP-BINDING CASSETTE SUB-FAMILY B MEMBER 6"/>
    <property type="match status" value="1"/>
</dbReference>
<evidence type="ECO:0000259" key="8">
    <source>
        <dbReference type="PROSITE" id="PS50893"/>
    </source>
</evidence>
<feature type="transmembrane region" description="Helical" evidence="7">
    <location>
        <begin position="156"/>
        <end position="173"/>
    </location>
</feature>
<comment type="caution">
    <text evidence="10">The sequence shown here is derived from an EMBL/GenBank/DDBJ whole genome shotgun (WGS) entry which is preliminary data.</text>
</comment>
<dbReference type="InterPro" id="IPR027417">
    <property type="entry name" value="P-loop_NTPase"/>
</dbReference>
<dbReference type="PROSITE" id="PS50893">
    <property type="entry name" value="ABC_TRANSPORTER_2"/>
    <property type="match status" value="1"/>
</dbReference>
<gene>
    <name evidence="10" type="ORF">AAFH96_13615</name>
</gene>
<dbReference type="InterPro" id="IPR039421">
    <property type="entry name" value="Type_1_exporter"/>
</dbReference>
<keyword evidence="11" id="KW-1185">Reference proteome</keyword>
<keyword evidence="6 7" id="KW-0472">Membrane</keyword>
<name>A0ABV5CQ53_9ACTN</name>
<keyword evidence="5 7" id="KW-1133">Transmembrane helix</keyword>
<proteinExistence type="predicted"/>
<keyword evidence="2 7" id="KW-0812">Transmembrane</keyword>
<dbReference type="SMART" id="SM00382">
    <property type="entry name" value="AAA"/>
    <property type="match status" value="1"/>
</dbReference>
<dbReference type="Pfam" id="PF00005">
    <property type="entry name" value="ABC_tran"/>
    <property type="match status" value="1"/>
</dbReference>
<evidence type="ECO:0000256" key="2">
    <source>
        <dbReference type="ARBA" id="ARBA00022692"/>
    </source>
</evidence>
<evidence type="ECO:0000313" key="10">
    <source>
        <dbReference type="EMBL" id="MFB6394138.1"/>
    </source>
</evidence>
<dbReference type="SUPFAM" id="SSF90123">
    <property type="entry name" value="ABC transporter transmembrane region"/>
    <property type="match status" value="1"/>
</dbReference>
<comment type="subcellular location">
    <subcellularLocation>
        <location evidence="1">Cell membrane</location>
        <topology evidence="1">Multi-pass membrane protein</topology>
    </subcellularLocation>
</comment>
<protein>
    <submittedName>
        <fullName evidence="10">ABC transporter ATP-binding protein</fullName>
    </submittedName>
</protein>
<reference evidence="10 11" key="1">
    <citation type="submission" date="2024-04" db="EMBL/GenBank/DDBJ databases">
        <title>Polymorphospora sp. isolated from Baiyangdian Lake in Xiong'an New Area.</title>
        <authorList>
            <person name="Zhang X."/>
            <person name="Liu J."/>
        </authorList>
    </citation>
    <scope>NUCLEOTIDE SEQUENCE [LARGE SCALE GENOMIC DNA]</scope>
    <source>
        <strain evidence="10 11">2-325</strain>
    </source>
</reference>
<dbReference type="SUPFAM" id="SSF52540">
    <property type="entry name" value="P-loop containing nucleoside triphosphate hydrolases"/>
    <property type="match status" value="1"/>
</dbReference>
<dbReference type="PROSITE" id="PS00211">
    <property type="entry name" value="ABC_TRANSPORTER_1"/>
    <property type="match status" value="1"/>
</dbReference>
<dbReference type="Proteomes" id="UP001582793">
    <property type="component" value="Unassembled WGS sequence"/>
</dbReference>
<dbReference type="Gene3D" id="1.20.1560.10">
    <property type="entry name" value="ABC transporter type 1, transmembrane domain"/>
    <property type="match status" value="1"/>
</dbReference>
<accession>A0ABV5CQ53</accession>
<evidence type="ECO:0000256" key="5">
    <source>
        <dbReference type="ARBA" id="ARBA00022989"/>
    </source>
</evidence>
<feature type="transmembrane region" description="Helical" evidence="7">
    <location>
        <begin position="131"/>
        <end position="150"/>
    </location>
</feature>
<keyword evidence="4 10" id="KW-0067">ATP-binding</keyword>
<dbReference type="InterPro" id="IPR011527">
    <property type="entry name" value="ABC1_TM_dom"/>
</dbReference>
<feature type="transmembrane region" description="Helical" evidence="7">
    <location>
        <begin position="52"/>
        <end position="73"/>
    </location>
</feature>
<dbReference type="InterPro" id="IPR017871">
    <property type="entry name" value="ABC_transporter-like_CS"/>
</dbReference>
<feature type="domain" description="ABC transporter" evidence="8">
    <location>
        <begin position="330"/>
        <end position="563"/>
    </location>
</feature>
<dbReference type="GO" id="GO:0005524">
    <property type="term" value="F:ATP binding"/>
    <property type="evidence" value="ECO:0007669"/>
    <property type="project" value="UniProtKB-KW"/>
</dbReference>
<evidence type="ECO:0000256" key="4">
    <source>
        <dbReference type="ARBA" id="ARBA00022840"/>
    </source>
</evidence>
<sequence>MIRSLATALGPASAAPLRRLLALLAAAAAAQGTAYALLVPLIQNLLGDRPAAALPWLAWFAAATAGYAALTWWAQNLAFGLGQDVARVLHDRLGEKVIGLPLGWFTPARTGELSRLASQSVLQLMNVPAHLLRPVVTATVTPLVVASVLLVVEPRLGAAVAVAAPLLALTLWWSNRAVASADAARHHVMDDAAARIVEFAKSQPLLRAYGRTAREHRLLDDALTAQGRADRALLHRVVPGLVAFGFAVRALLGTVLLLGVHLALGGDLDAATLVAVLVLAVRFTEPLATAAELGASLRMAAGNLAGVNRVLDAATLPEPVRPQRPETTEVVFDDVRFGYDDRPVLRGVGFTLPEKSMTALVGPSGAGKTTVARLLARFWDVQAGAVRIGGVDVRDIAGADLSARVSFVFQDVYLFDGTLADNIRLGRPDATDDEVREAAGRAGLDDVLAALPAGLRTPVGEGGTALSGGQRQRVSIARALLKRAPIVVLDEATASLDPEADAAVQTAVAALARRATLLVIAHRLQTVRAADQILVLSDGRISERGTHADLADGAGLYASFWRERAEAEGWRLVGG</sequence>
<evidence type="ECO:0000256" key="6">
    <source>
        <dbReference type="ARBA" id="ARBA00023136"/>
    </source>
</evidence>
<evidence type="ECO:0000313" key="11">
    <source>
        <dbReference type="Proteomes" id="UP001582793"/>
    </source>
</evidence>
<dbReference type="Pfam" id="PF00664">
    <property type="entry name" value="ABC_membrane"/>
    <property type="match status" value="1"/>
</dbReference>
<dbReference type="Gene3D" id="3.40.50.300">
    <property type="entry name" value="P-loop containing nucleotide triphosphate hydrolases"/>
    <property type="match status" value="1"/>
</dbReference>
<evidence type="ECO:0000256" key="3">
    <source>
        <dbReference type="ARBA" id="ARBA00022741"/>
    </source>
</evidence>
<dbReference type="PANTHER" id="PTHR24221">
    <property type="entry name" value="ATP-BINDING CASSETTE SUB-FAMILY B"/>
    <property type="match status" value="1"/>
</dbReference>